<dbReference type="PANTHER" id="PTHR35147:SF2">
    <property type="entry name" value="CHEMORECEPTOR GLUTAMINE DEAMIDASE CHED-RELATED"/>
    <property type="match status" value="1"/>
</dbReference>
<dbReference type="Gene3D" id="3.30.1330.200">
    <property type="match status" value="1"/>
</dbReference>
<dbReference type="CDD" id="cd16352">
    <property type="entry name" value="CheD"/>
    <property type="match status" value="1"/>
</dbReference>
<dbReference type="EC" id="3.5.1.44" evidence="3"/>
<comment type="caution">
    <text evidence="4">The sequence shown here is derived from an EMBL/GenBank/DDBJ whole genome shotgun (WGS) entry which is preliminary data.</text>
</comment>
<protein>
    <recommendedName>
        <fullName evidence="3">Probable chemoreceptor glutamine deamidase CheD</fullName>
        <ecNumber evidence="3">3.5.1.44</ecNumber>
    </recommendedName>
</protein>
<comment type="function">
    <text evidence="3">Probably deamidates glutamine residues to glutamate on methyl-accepting chemotaxis receptors (MCPs), playing an important role in chemotaxis.</text>
</comment>
<dbReference type="HAMAP" id="MF_01440">
    <property type="entry name" value="CheD"/>
    <property type="match status" value="1"/>
</dbReference>
<dbReference type="NCBIfam" id="NF010013">
    <property type="entry name" value="PRK13487.1"/>
    <property type="match status" value="1"/>
</dbReference>
<organism evidence="4 5">
    <name type="scientific">Panacagrimonas perspica</name>
    <dbReference type="NCBI Taxonomy" id="381431"/>
    <lineage>
        <taxon>Bacteria</taxon>
        <taxon>Pseudomonadati</taxon>
        <taxon>Pseudomonadota</taxon>
        <taxon>Gammaproteobacteria</taxon>
        <taxon>Nevskiales</taxon>
        <taxon>Nevskiaceae</taxon>
        <taxon>Panacagrimonas</taxon>
    </lineage>
</organism>
<keyword evidence="5" id="KW-1185">Reference proteome</keyword>
<dbReference type="InterPro" id="IPR011324">
    <property type="entry name" value="Cytotoxic_necrot_fac-like_cat"/>
</dbReference>
<gene>
    <name evidence="3" type="primary">cheD</name>
    <name evidence="4" type="ORF">DFR24_2329</name>
</gene>
<dbReference type="OrthoDB" id="9807202at2"/>
<evidence type="ECO:0000313" key="5">
    <source>
        <dbReference type="Proteomes" id="UP000295341"/>
    </source>
</evidence>
<dbReference type="SUPFAM" id="SSF64438">
    <property type="entry name" value="CNF1/YfiH-like putative cysteine hydrolases"/>
    <property type="match status" value="1"/>
</dbReference>
<dbReference type="GO" id="GO:0006935">
    <property type="term" value="P:chemotaxis"/>
    <property type="evidence" value="ECO:0007669"/>
    <property type="project" value="UniProtKB-UniRule"/>
</dbReference>
<evidence type="ECO:0000256" key="2">
    <source>
        <dbReference type="ARBA" id="ARBA00022801"/>
    </source>
</evidence>
<evidence type="ECO:0000256" key="1">
    <source>
        <dbReference type="ARBA" id="ARBA00022500"/>
    </source>
</evidence>
<proteinExistence type="inferred from homology"/>
<dbReference type="RefSeq" id="WP_133881393.1">
    <property type="nucleotide sequence ID" value="NZ_MWIN01000013.1"/>
</dbReference>
<dbReference type="PANTHER" id="PTHR35147">
    <property type="entry name" value="CHEMORECEPTOR GLUTAMINE DEAMIDASE CHED-RELATED"/>
    <property type="match status" value="1"/>
</dbReference>
<dbReference type="GO" id="GO:0050568">
    <property type="term" value="F:protein-glutamine glutaminase activity"/>
    <property type="evidence" value="ECO:0007669"/>
    <property type="project" value="UniProtKB-UniRule"/>
</dbReference>
<evidence type="ECO:0000313" key="4">
    <source>
        <dbReference type="EMBL" id="TDU32919.1"/>
    </source>
</evidence>
<evidence type="ECO:0000256" key="3">
    <source>
        <dbReference type="HAMAP-Rule" id="MF_01440"/>
    </source>
</evidence>
<dbReference type="AlphaFoldDB" id="A0A4R7PGQ1"/>
<name>A0A4R7PGQ1_9GAMM</name>
<dbReference type="InterPro" id="IPR005659">
    <property type="entry name" value="Chemorcpt_Glu_NH3ase_CheD"/>
</dbReference>
<dbReference type="EMBL" id="SOBT01000008">
    <property type="protein sequence ID" value="TDU32919.1"/>
    <property type="molecule type" value="Genomic_DNA"/>
</dbReference>
<keyword evidence="1 3" id="KW-0145">Chemotaxis</keyword>
<dbReference type="InterPro" id="IPR038592">
    <property type="entry name" value="CheD-like_sf"/>
</dbReference>
<comment type="similarity">
    <text evidence="3">Belongs to the CheD family.</text>
</comment>
<dbReference type="Proteomes" id="UP000295341">
    <property type="component" value="Unassembled WGS sequence"/>
</dbReference>
<comment type="catalytic activity">
    <reaction evidence="3">
        <text>L-glutaminyl-[protein] + H2O = L-glutamyl-[protein] + NH4(+)</text>
        <dbReference type="Rhea" id="RHEA:16441"/>
        <dbReference type="Rhea" id="RHEA-COMP:10207"/>
        <dbReference type="Rhea" id="RHEA-COMP:10208"/>
        <dbReference type="ChEBI" id="CHEBI:15377"/>
        <dbReference type="ChEBI" id="CHEBI:28938"/>
        <dbReference type="ChEBI" id="CHEBI:29973"/>
        <dbReference type="ChEBI" id="CHEBI:30011"/>
        <dbReference type="EC" id="3.5.1.44"/>
    </reaction>
</comment>
<keyword evidence="2 3" id="KW-0378">Hydrolase</keyword>
<sequence length="209" mass="22877">MYLIRKARSEGPSAEPQGYFDPKFNAQALKVLPGEYLVVQRDVMLVTVLGSCVSACIRDPLAGVGGMNHFMLPDAGGDGATSSWGNESARYGSYAMEMLINDLLKHGASRSRLETKVFGGGAVLAGFTANNVGERNGRFVLDYLRNEGLMVNGQDLFDVCPRRVHYFPKTGKVMVKRLPSANDTEVLASERMYRSRLQESPTTGSVELF</sequence>
<accession>A0A4R7PGQ1</accession>
<dbReference type="Pfam" id="PF03975">
    <property type="entry name" value="CheD"/>
    <property type="match status" value="1"/>
</dbReference>
<reference evidence="4 5" key="1">
    <citation type="submission" date="2019-03" db="EMBL/GenBank/DDBJ databases">
        <title>Genomic Encyclopedia of Type Strains, Phase IV (KMG-IV): sequencing the most valuable type-strain genomes for metagenomic binning, comparative biology and taxonomic classification.</title>
        <authorList>
            <person name="Goeker M."/>
        </authorList>
    </citation>
    <scope>NUCLEOTIDE SEQUENCE [LARGE SCALE GENOMIC DNA]</scope>
    <source>
        <strain evidence="4 5">DSM 26377</strain>
    </source>
</reference>